<evidence type="ECO:0000313" key="10">
    <source>
        <dbReference type="Proteomes" id="UP000777784"/>
    </source>
</evidence>
<dbReference type="InterPro" id="IPR050721">
    <property type="entry name" value="Trk_Ktr_HKT_K-transport"/>
</dbReference>
<dbReference type="Gene3D" id="3.30.70.1450">
    <property type="entry name" value="Regulator of K+ conductance, C-terminal domain"/>
    <property type="match status" value="2"/>
</dbReference>
<keyword evidence="5" id="KW-0520">NAD</keyword>
<proteinExistence type="predicted"/>
<evidence type="ECO:0000256" key="4">
    <source>
        <dbReference type="ARBA" id="ARBA00022958"/>
    </source>
</evidence>
<dbReference type="Pfam" id="PF02080">
    <property type="entry name" value="TrkA_C"/>
    <property type="match status" value="2"/>
</dbReference>
<evidence type="ECO:0000256" key="5">
    <source>
        <dbReference type="ARBA" id="ARBA00023027"/>
    </source>
</evidence>
<dbReference type="PANTHER" id="PTHR43833">
    <property type="entry name" value="POTASSIUM CHANNEL PROTEIN 2-RELATED-RELATED"/>
    <property type="match status" value="1"/>
</dbReference>
<evidence type="ECO:0000259" key="7">
    <source>
        <dbReference type="PROSITE" id="PS51201"/>
    </source>
</evidence>
<dbReference type="AlphaFoldDB" id="A0A948RRE0"/>
<dbReference type="PANTHER" id="PTHR43833:SF5">
    <property type="entry name" value="TRK SYSTEM POTASSIUM UPTAKE PROTEIN TRKA"/>
    <property type="match status" value="1"/>
</dbReference>
<gene>
    <name evidence="9" type="primary">trkA</name>
    <name evidence="9" type="ORF">KJ970_01675</name>
</gene>
<dbReference type="EMBL" id="JAHJDP010000012">
    <property type="protein sequence ID" value="MBU2689613.1"/>
    <property type="molecule type" value="Genomic_DNA"/>
</dbReference>
<dbReference type="NCBIfam" id="NF007032">
    <property type="entry name" value="PRK09496.1-4"/>
    <property type="match status" value="1"/>
</dbReference>
<comment type="caution">
    <text evidence="9">The sequence shown here is derived from an EMBL/GenBank/DDBJ whole genome shotgun (WGS) entry which is preliminary data.</text>
</comment>
<keyword evidence="2" id="KW-0813">Transport</keyword>
<evidence type="ECO:0000256" key="2">
    <source>
        <dbReference type="ARBA" id="ARBA00022448"/>
    </source>
</evidence>
<dbReference type="NCBIfam" id="NF007039">
    <property type="entry name" value="PRK09496.3-2"/>
    <property type="match status" value="1"/>
</dbReference>
<dbReference type="InterPro" id="IPR003148">
    <property type="entry name" value="RCK_N"/>
</dbReference>
<accession>A0A948RRE0</accession>
<dbReference type="PROSITE" id="PS51201">
    <property type="entry name" value="RCK_N"/>
    <property type="match status" value="2"/>
</dbReference>
<dbReference type="GO" id="GO:0005886">
    <property type="term" value="C:plasma membrane"/>
    <property type="evidence" value="ECO:0007669"/>
    <property type="project" value="InterPro"/>
</dbReference>
<feature type="domain" description="RCK N-terminal" evidence="7">
    <location>
        <begin position="1"/>
        <end position="121"/>
    </location>
</feature>
<keyword evidence="3" id="KW-0633">Potassium transport</keyword>
<name>A0A948RRE0_UNCEI</name>
<keyword evidence="6" id="KW-0406">Ion transport</keyword>
<dbReference type="InterPro" id="IPR006036">
    <property type="entry name" value="K_uptake_TrkA"/>
</dbReference>
<dbReference type="PROSITE" id="PS51202">
    <property type="entry name" value="RCK_C"/>
    <property type="match status" value="2"/>
</dbReference>
<evidence type="ECO:0000313" key="9">
    <source>
        <dbReference type="EMBL" id="MBU2689613.1"/>
    </source>
</evidence>
<dbReference type="NCBIfam" id="NF007041">
    <property type="entry name" value="PRK09496.3-4"/>
    <property type="match status" value="1"/>
</dbReference>
<dbReference type="Pfam" id="PF02254">
    <property type="entry name" value="TrkA_N"/>
    <property type="match status" value="2"/>
</dbReference>
<dbReference type="NCBIfam" id="NF007031">
    <property type="entry name" value="PRK09496.1-2"/>
    <property type="match status" value="1"/>
</dbReference>
<feature type="domain" description="RCK C-terminal" evidence="8">
    <location>
        <begin position="141"/>
        <end position="222"/>
    </location>
</feature>
<dbReference type="PRINTS" id="PR00335">
    <property type="entry name" value="KUPTAKETRKA"/>
</dbReference>
<dbReference type="InterPro" id="IPR036721">
    <property type="entry name" value="RCK_C_sf"/>
</dbReference>
<dbReference type="SUPFAM" id="SSF51735">
    <property type="entry name" value="NAD(P)-binding Rossmann-fold domains"/>
    <property type="match status" value="2"/>
</dbReference>
<feature type="domain" description="RCK N-terminal" evidence="7">
    <location>
        <begin position="227"/>
        <end position="344"/>
    </location>
</feature>
<dbReference type="Proteomes" id="UP000777784">
    <property type="component" value="Unassembled WGS sequence"/>
</dbReference>
<evidence type="ECO:0000256" key="1">
    <source>
        <dbReference type="ARBA" id="ARBA00017378"/>
    </source>
</evidence>
<dbReference type="Gene3D" id="3.40.50.720">
    <property type="entry name" value="NAD(P)-binding Rossmann-like Domain"/>
    <property type="match status" value="2"/>
</dbReference>
<evidence type="ECO:0000259" key="8">
    <source>
        <dbReference type="PROSITE" id="PS51202"/>
    </source>
</evidence>
<dbReference type="InterPro" id="IPR006037">
    <property type="entry name" value="RCK_C"/>
</dbReference>
<dbReference type="InterPro" id="IPR036291">
    <property type="entry name" value="NAD(P)-bd_dom_sf"/>
</dbReference>
<feature type="domain" description="RCK C-terminal" evidence="8">
    <location>
        <begin position="364"/>
        <end position="445"/>
    </location>
</feature>
<evidence type="ECO:0000256" key="6">
    <source>
        <dbReference type="ARBA" id="ARBA00023065"/>
    </source>
</evidence>
<organism evidence="9 10">
    <name type="scientific">Eiseniibacteriota bacterium</name>
    <dbReference type="NCBI Taxonomy" id="2212470"/>
    <lineage>
        <taxon>Bacteria</taxon>
        <taxon>Candidatus Eiseniibacteriota</taxon>
    </lineage>
</organism>
<reference evidence="9" key="1">
    <citation type="submission" date="2021-05" db="EMBL/GenBank/DDBJ databases">
        <title>Energy efficiency and biological interactions define the core microbiome of deep oligotrophic groundwater.</title>
        <authorList>
            <person name="Mehrshad M."/>
            <person name="Lopez-Fernandez M."/>
            <person name="Bell E."/>
            <person name="Bernier-Latmani R."/>
            <person name="Bertilsson S."/>
            <person name="Dopson M."/>
        </authorList>
    </citation>
    <scope>NUCLEOTIDE SEQUENCE</scope>
    <source>
        <strain evidence="9">Modern_marine.mb.64</strain>
    </source>
</reference>
<dbReference type="SUPFAM" id="SSF116726">
    <property type="entry name" value="TrkA C-terminal domain-like"/>
    <property type="match status" value="2"/>
</dbReference>
<sequence length="445" mass="48366">MKVIVVGGGEVGFHLASVLSRRSHEITVVDMKSEALVRFQEALDVETFVGHGAGVTALRKIGAGGSDLFVAVTNSDEINMLACLGAKELGARSTVARVGDPIYLEGTRAFYRNLMGIDLVVSPEILTALEITKSLKSPGMVAIEHLVEGELQVRQIRILPESPISGKKIKDLQIPVDLLITAINRDHNVIIPGGTERIRVGDEVMVVGRKDSMAEFDKTVGGSQSRRRKVVLVGGGEVGLMVAQMLEEQGCEVRLIERDEERCRELSRLLRQTTVLHGDGTDLSLLRSERVESIDFFAALSKQDEVNLLAGILCKELGVPKVVVLTHRPDYMPIVERLDIDEAISPRILTAQTIIRHVTRDQLVPLAQLHGGGAGLYEVKVHPESSAVGQPIRNLQLPAGTIVAALVEEDKVTIPRGTDTINKGQTLLVFAFEANVEALEKTFLA</sequence>
<evidence type="ECO:0000256" key="3">
    <source>
        <dbReference type="ARBA" id="ARBA00022538"/>
    </source>
</evidence>
<protein>
    <recommendedName>
        <fullName evidence="1">Trk system potassium uptake protein TrkA</fullName>
    </recommendedName>
</protein>
<keyword evidence="4" id="KW-0630">Potassium</keyword>
<dbReference type="GO" id="GO:0015079">
    <property type="term" value="F:potassium ion transmembrane transporter activity"/>
    <property type="evidence" value="ECO:0007669"/>
    <property type="project" value="InterPro"/>
</dbReference>